<reference evidence="9" key="1">
    <citation type="submission" date="2025-08" db="UniProtKB">
        <authorList>
            <consortium name="RefSeq"/>
        </authorList>
    </citation>
    <scope>IDENTIFICATION</scope>
    <source>
        <tissue evidence="9">Testes</tissue>
    </source>
</reference>
<evidence type="ECO:0000259" key="7">
    <source>
        <dbReference type="PROSITE" id="PS50261"/>
    </source>
</evidence>
<keyword evidence="2 6" id="KW-0812">Transmembrane</keyword>
<feature type="domain" description="G-protein coupled receptors family 2 profile 2" evidence="7">
    <location>
        <begin position="24"/>
        <end position="151"/>
    </location>
</feature>
<sequence>MTVSKVYDNINVEHLPYYFHAVCPAIFVGVSAAARPQGYGTELYCWLSSEHNLTWAFLGPVLGIIVINIYLLARVMLEIISVQSKNVDKSNKLTNLKNNAKATAILLPILGLTWIFGIFALNDELVVFQYLFTIFNAFQGLFIFIFHCALNSEVRNALRRKQRNWALTKSSFGTPSVGISPDCTKERSTTDSRARYNSTTITGRPTTMTSVTVSVKHCAGLVVTNLEESQEACSNADTMPLAVTPSKSRHPTIIENEASSSSYSNPVEAVAVVRPESGVSSTSSNATKMTEVTD</sequence>
<feature type="transmembrane region" description="Helical" evidence="6">
    <location>
        <begin position="98"/>
        <end position="121"/>
    </location>
</feature>
<accession>A0ABM0M919</accession>
<evidence type="ECO:0000256" key="5">
    <source>
        <dbReference type="SAM" id="MobiDB-lite"/>
    </source>
</evidence>
<protein>
    <submittedName>
        <fullName evidence="9">Probable G-protein coupled receptor 133-like</fullName>
    </submittedName>
</protein>
<dbReference type="PANTHER" id="PTHR12011:SF471">
    <property type="entry name" value="G-PROTEIN COUPLED RECEPTORS FAMILY 2 PROFILE 2 DOMAIN-CONTAINING PROTEIN"/>
    <property type="match status" value="1"/>
</dbReference>
<evidence type="ECO:0000256" key="6">
    <source>
        <dbReference type="SAM" id="Phobius"/>
    </source>
</evidence>
<dbReference type="InterPro" id="IPR000832">
    <property type="entry name" value="GPCR_2_secretin-like"/>
</dbReference>
<dbReference type="InterPro" id="IPR017981">
    <property type="entry name" value="GPCR_2-like_7TM"/>
</dbReference>
<feature type="transmembrane region" description="Helical" evidence="6">
    <location>
        <begin position="54"/>
        <end position="77"/>
    </location>
</feature>
<keyword evidence="4 6" id="KW-0472">Membrane</keyword>
<dbReference type="RefSeq" id="XP_006816510.1">
    <property type="nucleotide sequence ID" value="XM_006816447.1"/>
</dbReference>
<dbReference type="GeneID" id="102806591"/>
<name>A0ABM0M919_SACKO</name>
<feature type="transmembrane region" description="Helical" evidence="6">
    <location>
        <begin position="127"/>
        <end position="150"/>
    </location>
</feature>
<evidence type="ECO:0000256" key="1">
    <source>
        <dbReference type="ARBA" id="ARBA00004141"/>
    </source>
</evidence>
<dbReference type="PROSITE" id="PS50261">
    <property type="entry name" value="G_PROTEIN_RECEP_F2_4"/>
    <property type="match status" value="1"/>
</dbReference>
<comment type="subcellular location">
    <subcellularLocation>
        <location evidence="1">Membrane</location>
        <topology evidence="1">Multi-pass membrane protein</topology>
    </subcellularLocation>
</comment>
<evidence type="ECO:0000313" key="8">
    <source>
        <dbReference type="Proteomes" id="UP000694865"/>
    </source>
</evidence>
<dbReference type="Proteomes" id="UP000694865">
    <property type="component" value="Unplaced"/>
</dbReference>
<keyword evidence="3 6" id="KW-1133">Transmembrane helix</keyword>
<dbReference type="PRINTS" id="PR00249">
    <property type="entry name" value="GPCRSECRETIN"/>
</dbReference>
<feature type="region of interest" description="Disordered" evidence="5">
    <location>
        <begin position="274"/>
        <end position="294"/>
    </location>
</feature>
<keyword evidence="8" id="KW-1185">Reference proteome</keyword>
<feature type="transmembrane region" description="Helical" evidence="6">
    <location>
        <begin position="15"/>
        <end position="34"/>
    </location>
</feature>
<dbReference type="Pfam" id="PF00002">
    <property type="entry name" value="7tm_2"/>
    <property type="match status" value="1"/>
</dbReference>
<proteinExistence type="predicted"/>
<evidence type="ECO:0000313" key="9">
    <source>
        <dbReference type="RefSeq" id="XP_006816510.1"/>
    </source>
</evidence>
<dbReference type="InterPro" id="IPR017983">
    <property type="entry name" value="GPCR_2_secretin-like_CS"/>
</dbReference>
<evidence type="ECO:0000256" key="3">
    <source>
        <dbReference type="ARBA" id="ARBA00022989"/>
    </source>
</evidence>
<dbReference type="Gene3D" id="1.20.1070.10">
    <property type="entry name" value="Rhodopsin 7-helix transmembrane proteins"/>
    <property type="match status" value="1"/>
</dbReference>
<feature type="compositionally biased region" description="Polar residues" evidence="5">
    <location>
        <begin position="278"/>
        <end position="294"/>
    </location>
</feature>
<evidence type="ECO:0000256" key="2">
    <source>
        <dbReference type="ARBA" id="ARBA00022692"/>
    </source>
</evidence>
<evidence type="ECO:0000256" key="4">
    <source>
        <dbReference type="ARBA" id="ARBA00023136"/>
    </source>
</evidence>
<gene>
    <name evidence="9" type="primary">LOC102806591</name>
</gene>
<organism evidence="8 9">
    <name type="scientific">Saccoglossus kowalevskii</name>
    <name type="common">Acorn worm</name>
    <dbReference type="NCBI Taxonomy" id="10224"/>
    <lineage>
        <taxon>Eukaryota</taxon>
        <taxon>Metazoa</taxon>
        <taxon>Hemichordata</taxon>
        <taxon>Enteropneusta</taxon>
        <taxon>Harrimaniidae</taxon>
        <taxon>Saccoglossus</taxon>
    </lineage>
</organism>
<dbReference type="PANTHER" id="PTHR12011">
    <property type="entry name" value="ADHESION G-PROTEIN COUPLED RECEPTOR"/>
    <property type="match status" value="1"/>
</dbReference>
<dbReference type="PROSITE" id="PS00650">
    <property type="entry name" value="G_PROTEIN_RECEP_F2_2"/>
    <property type="match status" value="1"/>
</dbReference>